<dbReference type="EMBL" id="QYUN01000003">
    <property type="protein sequence ID" value="RJF97049.1"/>
    <property type="molecule type" value="Genomic_DNA"/>
</dbReference>
<evidence type="ECO:0000313" key="3">
    <source>
        <dbReference type="EMBL" id="RJF97049.1"/>
    </source>
</evidence>
<keyword evidence="4" id="KW-1185">Reference proteome</keyword>
<evidence type="ECO:0000259" key="2">
    <source>
        <dbReference type="Pfam" id="PF00583"/>
    </source>
</evidence>
<evidence type="ECO:0000256" key="1">
    <source>
        <dbReference type="SAM" id="MobiDB-lite"/>
    </source>
</evidence>
<dbReference type="GO" id="GO:0016747">
    <property type="term" value="F:acyltransferase activity, transferring groups other than amino-acyl groups"/>
    <property type="evidence" value="ECO:0007669"/>
    <property type="project" value="InterPro"/>
</dbReference>
<protein>
    <submittedName>
        <fullName evidence="3">GNAT family N-acetyltransferase</fullName>
    </submittedName>
</protein>
<dbReference type="InterPro" id="IPR016181">
    <property type="entry name" value="Acyl_CoA_acyltransferase"/>
</dbReference>
<keyword evidence="3" id="KW-0808">Transferase</keyword>
<dbReference type="Pfam" id="PF00583">
    <property type="entry name" value="Acetyltransf_1"/>
    <property type="match status" value="1"/>
</dbReference>
<proteinExistence type="predicted"/>
<dbReference type="InterPro" id="IPR000182">
    <property type="entry name" value="GNAT_dom"/>
</dbReference>
<dbReference type="SUPFAM" id="SSF55729">
    <property type="entry name" value="Acyl-CoA N-acyltransferases (Nat)"/>
    <property type="match status" value="1"/>
</dbReference>
<feature type="region of interest" description="Disordered" evidence="1">
    <location>
        <begin position="117"/>
        <end position="139"/>
    </location>
</feature>
<accession>A0A418WWT7</accession>
<organism evidence="3 4">
    <name type="scientific">Noviherbaspirillum cavernae</name>
    <dbReference type="NCBI Taxonomy" id="2320862"/>
    <lineage>
        <taxon>Bacteria</taxon>
        <taxon>Pseudomonadati</taxon>
        <taxon>Pseudomonadota</taxon>
        <taxon>Betaproteobacteria</taxon>
        <taxon>Burkholderiales</taxon>
        <taxon>Oxalobacteraceae</taxon>
        <taxon>Noviherbaspirillum</taxon>
    </lineage>
</organism>
<comment type="caution">
    <text evidence="3">The sequence shown here is derived from an EMBL/GenBank/DDBJ whole genome shotgun (WGS) entry which is preliminary data.</text>
</comment>
<evidence type="ECO:0000313" key="4">
    <source>
        <dbReference type="Proteomes" id="UP000285190"/>
    </source>
</evidence>
<dbReference type="AlphaFoldDB" id="A0A418WWT7"/>
<feature type="domain" description="N-acetyltransferase" evidence="2">
    <location>
        <begin position="67"/>
        <end position="116"/>
    </location>
</feature>
<dbReference type="Proteomes" id="UP000285190">
    <property type="component" value="Unassembled WGS sequence"/>
</dbReference>
<dbReference type="CDD" id="cd04301">
    <property type="entry name" value="NAT_SF"/>
    <property type="match status" value="1"/>
</dbReference>
<name>A0A418WWT7_9BURK</name>
<dbReference type="Gene3D" id="3.40.630.30">
    <property type="match status" value="1"/>
</dbReference>
<gene>
    <name evidence="3" type="ORF">D3870_20260</name>
</gene>
<sequence>MGSHCRATRDIPQMLFRRAACNRHASRVEGIVLMDNGNSEVSGVQADGGMLTICEVPCLPGPSGQESRLLAHIGGVPAGAIDFSISGEAIQLHAVYVKPQFRGQGIGKALVQSVQRRHPSCTMHPHASKPKTPCVSGER</sequence>
<reference evidence="3 4" key="1">
    <citation type="submission" date="2018-09" db="EMBL/GenBank/DDBJ databases">
        <authorList>
            <person name="Zhu H."/>
        </authorList>
    </citation>
    <scope>NUCLEOTIDE SEQUENCE [LARGE SCALE GENOMIC DNA]</scope>
    <source>
        <strain evidence="3 4">K2R10-39</strain>
    </source>
</reference>